<dbReference type="InterPro" id="IPR036865">
    <property type="entry name" value="CRAL-TRIO_dom_sf"/>
</dbReference>
<evidence type="ECO:0000313" key="1">
    <source>
        <dbReference type="EMBL" id="RZC34120.1"/>
    </source>
</evidence>
<sequence length="187" mass="21715">MKTTPFLEIGDGTLKTISKLYDRTEESLCEDVVKLREWMKAQPHLPEILDDGSIKNFLILNKCSIEKTKQGIDSYYTLRSAFPDIYQNINPKLPNIVEIMEIVYWTPLPKPTQEMYRVWVYKVRNKDLVDIMEPHNILGFAINLQEVRLKEDVLYGDVFVFDMDGINLGYLAKLTPSFVAKCLAVYE</sequence>
<protein>
    <recommendedName>
        <fullName evidence="3">CRAL TRIO domain containing protein</fullName>
    </recommendedName>
</protein>
<dbReference type="EMBL" id="QDEB01082849">
    <property type="protein sequence ID" value="RZC34120.1"/>
    <property type="molecule type" value="Genomic_DNA"/>
</dbReference>
<evidence type="ECO:0000313" key="2">
    <source>
        <dbReference type="Proteomes" id="UP000292052"/>
    </source>
</evidence>
<dbReference type="AlphaFoldDB" id="A0A482VMW3"/>
<gene>
    <name evidence="1" type="ORF">BDFB_013829</name>
</gene>
<dbReference type="OrthoDB" id="6575879at2759"/>
<dbReference type="PANTHER" id="PTHR10174:SF222">
    <property type="entry name" value="GH10083P-RELATED"/>
    <property type="match status" value="1"/>
</dbReference>
<dbReference type="SUPFAM" id="SSF52087">
    <property type="entry name" value="CRAL/TRIO domain"/>
    <property type="match status" value="1"/>
</dbReference>
<reference evidence="1 2" key="1">
    <citation type="submission" date="2017-03" db="EMBL/GenBank/DDBJ databases">
        <title>Genome of the blue death feigning beetle - Asbolus verrucosus.</title>
        <authorList>
            <person name="Rider S.D."/>
        </authorList>
    </citation>
    <scope>NUCLEOTIDE SEQUENCE [LARGE SCALE GENOMIC DNA]</scope>
    <source>
        <strain evidence="1">Butters</strain>
        <tissue evidence="1">Head and leg muscle</tissue>
    </source>
</reference>
<dbReference type="GO" id="GO:1902936">
    <property type="term" value="F:phosphatidylinositol bisphosphate binding"/>
    <property type="evidence" value="ECO:0007669"/>
    <property type="project" value="TreeGrafter"/>
</dbReference>
<dbReference type="PANTHER" id="PTHR10174">
    <property type="entry name" value="ALPHA-TOCOPHEROL TRANSFER PROTEIN-RELATED"/>
    <property type="match status" value="1"/>
</dbReference>
<name>A0A482VMW3_ASBVE</name>
<proteinExistence type="predicted"/>
<dbReference type="Proteomes" id="UP000292052">
    <property type="component" value="Unassembled WGS sequence"/>
</dbReference>
<keyword evidence="2" id="KW-1185">Reference proteome</keyword>
<organism evidence="1 2">
    <name type="scientific">Asbolus verrucosus</name>
    <name type="common">Desert ironclad beetle</name>
    <dbReference type="NCBI Taxonomy" id="1661398"/>
    <lineage>
        <taxon>Eukaryota</taxon>
        <taxon>Metazoa</taxon>
        <taxon>Ecdysozoa</taxon>
        <taxon>Arthropoda</taxon>
        <taxon>Hexapoda</taxon>
        <taxon>Insecta</taxon>
        <taxon>Pterygota</taxon>
        <taxon>Neoptera</taxon>
        <taxon>Endopterygota</taxon>
        <taxon>Coleoptera</taxon>
        <taxon>Polyphaga</taxon>
        <taxon>Cucujiformia</taxon>
        <taxon>Tenebrionidae</taxon>
        <taxon>Pimeliinae</taxon>
        <taxon>Asbolus</taxon>
    </lineage>
</organism>
<accession>A0A482VMW3</accession>
<comment type="caution">
    <text evidence="1">The sequence shown here is derived from an EMBL/GenBank/DDBJ whole genome shotgun (WGS) entry which is preliminary data.</text>
</comment>
<evidence type="ECO:0008006" key="3">
    <source>
        <dbReference type="Google" id="ProtNLM"/>
    </source>
</evidence>
<dbReference type="GO" id="GO:0016020">
    <property type="term" value="C:membrane"/>
    <property type="evidence" value="ECO:0007669"/>
    <property type="project" value="TreeGrafter"/>
</dbReference>
<dbReference type="SUPFAM" id="SSF46938">
    <property type="entry name" value="CRAL/TRIO N-terminal domain"/>
    <property type="match status" value="1"/>
</dbReference>
<dbReference type="Gene3D" id="3.40.525.10">
    <property type="entry name" value="CRAL-TRIO lipid binding domain"/>
    <property type="match status" value="1"/>
</dbReference>
<dbReference type="InterPro" id="IPR036273">
    <property type="entry name" value="CRAL/TRIO_N_dom_sf"/>
</dbReference>
<feature type="non-terminal residue" evidence="1">
    <location>
        <position position="187"/>
    </location>
</feature>